<comment type="cofactor">
    <cofactor evidence="2 11">
        <name>NAD(+)</name>
        <dbReference type="ChEBI" id="CHEBI:57540"/>
    </cofactor>
</comment>
<evidence type="ECO:0000256" key="1">
    <source>
        <dbReference type="ARBA" id="ARBA00000083"/>
    </source>
</evidence>
<evidence type="ECO:0000259" key="12">
    <source>
        <dbReference type="Pfam" id="PF01370"/>
    </source>
</evidence>
<reference evidence="13" key="1">
    <citation type="submission" date="2015-05" db="EMBL/GenBank/DDBJ databases">
        <title>Study on the structure and regulation characterizations of polysaccharide biosynthesis genes in Auricularia auricula-judae.</title>
        <authorList>
            <person name="Fan X.Z."/>
            <person name="Gao H."/>
        </authorList>
    </citation>
    <scope>NUCLEOTIDE SEQUENCE</scope>
    <source>
        <strain evidence="13">HME2</strain>
    </source>
</reference>
<accession>A0A191QQB1</accession>
<dbReference type="SUPFAM" id="SSF51735">
    <property type="entry name" value="NAD(P)-binding Rossmann-fold domains"/>
    <property type="match status" value="1"/>
</dbReference>
<evidence type="ECO:0000256" key="5">
    <source>
        <dbReference type="ARBA" id="ARBA00023027"/>
    </source>
</evidence>
<evidence type="ECO:0000256" key="3">
    <source>
        <dbReference type="ARBA" id="ARBA00004947"/>
    </source>
</evidence>
<dbReference type="Gene3D" id="3.40.50.720">
    <property type="entry name" value="NAD(P)-binding Rossmann-like Domain"/>
    <property type="match status" value="1"/>
</dbReference>
<keyword evidence="7 11" id="KW-0413">Isomerase</keyword>
<dbReference type="InterPro" id="IPR001509">
    <property type="entry name" value="Epimerase_deHydtase"/>
</dbReference>
<proteinExistence type="inferred from homology"/>
<dbReference type="EMBL" id="KR559031">
    <property type="protein sequence ID" value="ANA96269.1"/>
    <property type="molecule type" value="Genomic_DNA"/>
</dbReference>
<evidence type="ECO:0000256" key="8">
    <source>
        <dbReference type="ARBA" id="ARBA00037676"/>
    </source>
</evidence>
<evidence type="ECO:0000256" key="11">
    <source>
        <dbReference type="RuleBase" id="RU366046"/>
    </source>
</evidence>
<comment type="similarity">
    <text evidence="10">In the C-terminal section; belongs to the aldose epimerase family.</text>
</comment>
<dbReference type="GO" id="GO:0005829">
    <property type="term" value="C:cytosol"/>
    <property type="evidence" value="ECO:0007669"/>
    <property type="project" value="TreeGrafter"/>
</dbReference>
<keyword evidence="6" id="KW-0299">Galactose metabolism</keyword>
<comment type="similarity">
    <text evidence="11">Belongs to the NAD(P)-dependent epimerase/dehydratase family.</text>
</comment>
<evidence type="ECO:0000256" key="7">
    <source>
        <dbReference type="ARBA" id="ARBA00023235"/>
    </source>
</evidence>
<keyword evidence="11" id="KW-0119">Carbohydrate metabolism</keyword>
<dbReference type="Gene3D" id="3.90.25.10">
    <property type="entry name" value="UDP-galactose 4-epimerase, domain 1"/>
    <property type="match status" value="1"/>
</dbReference>
<dbReference type="GO" id="GO:0006012">
    <property type="term" value="P:galactose metabolic process"/>
    <property type="evidence" value="ECO:0007669"/>
    <property type="project" value="UniProtKB-UniPathway"/>
</dbReference>
<comment type="subunit">
    <text evidence="11">Homodimer.</text>
</comment>
<evidence type="ECO:0000256" key="6">
    <source>
        <dbReference type="ARBA" id="ARBA00023144"/>
    </source>
</evidence>
<comment type="pathway">
    <text evidence="3 11">Carbohydrate metabolism; galactose metabolism.</text>
</comment>
<sequence length="392" mass="43100">MPQEPLRLVIVTGGAGYIGSHVVLTLLETRRYRVVSLDNYSNAFPEALVRVSELARESLPADASEQDKESTNIDAVSCDLTREDQVRAVFERYGHGAFWGVIHIAALKSVGESSERPLDYYATNVGATVGLLSLANEYGCNRFVYSSSATVYGIPPVIPIPETTPLKAESVYGRTKVFCEHVLMDLAASAPEKWRLISLRYFNPAGAHPSGRIGEDPRGRPGNLLPLLAHMAVGRLPEGRTLKVFGNDYPTPDGTCVRDYIHVLDLAAGHLLALDALDSPNDPRAFRAYNLGKGRGQSVLSMVEAMRKASGCQYETVIVGRRKGDVPDLTADPTLAEKELGFKAPRDLDEMCRDLWNWQSKNPQGYETPQVVAEKEVKEQQTAEDKVTVEKL</sequence>
<dbReference type="EC" id="5.1.3.2" evidence="11"/>
<dbReference type="InterPro" id="IPR036291">
    <property type="entry name" value="NAD(P)-bd_dom_sf"/>
</dbReference>
<keyword evidence="5 11" id="KW-0520">NAD</keyword>
<evidence type="ECO:0000256" key="2">
    <source>
        <dbReference type="ARBA" id="ARBA00001911"/>
    </source>
</evidence>
<comment type="similarity">
    <text evidence="9">In the N-terminal section; belongs to the NAD(P)-dependent epimerase/dehydratase family.</text>
</comment>
<dbReference type="NCBIfam" id="TIGR01179">
    <property type="entry name" value="galE"/>
    <property type="match status" value="1"/>
</dbReference>
<dbReference type="InterPro" id="IPR005886">
    <property type="entry name" value="UDP_G4E"/>
</dbReference>
<evidence type="ECO:0000256" key="4">
    <source>
        <dbReference type="ARBA" id="ARBA00005028"/>
    </source>
</evidence>
<dbReference type="Pfam" id="PF01370">
    <property type="entry name" value="Epimerase"/>
    <property type="match status" value="1"/>
</dbReference>
<evidence type="ECO:0000256" key="10">
    <source>
        <dbReference type="ARBA" id="ARBA00038238"/>
    </source>
</evidence>
<dbReference type="AlphaFoldDB" id="A0A191QQB1"/>
<dbReference type="UniPathway" id="UPA00214"/>
<organism evidence="13">
    <name type="scientific">Auricularia auricula-judae</name>
    <name type="common">Judas ear fungus</name>
    <name type="synonym">Tremella auricula-judae</name>
    <dbReference type="NCBI Taxonomy" id="29892"/>
    <lineage>
        <taxon>Eukaryota</taxon>
        <taxon>Fungi</taxon>
        <taxon>Dikarya</taxon>
        <taxon>Basidiomycota</taxon>
        <taxon>Agaricomycotina</taxon>
        <taxon>Agaricomycetes</taxon>
        <taxon>Auriculariales</taxon>
        <taxon>Auriculariaceae</taxon>
        <taxon>Auricularia</taxon>
    </lineage>
</organism>
<protein>
    <recommendedName>
        <fullName evidence="11">UDP-glucose 4-epimerase</fullName>
        <ecNumber evidence="11">5.1.3.2</ecNumber>
    </recommendedName>
</protein>
<dbReference type="PANTHER" id="PTHR43725:SF47">
    <property type="entry name" value="UDP-GLUCOSE 4-EPIMERASE"/>
    <property type="match status" value="1"/>
</dbReference>
<dbReference type="CDD" id="cd05247">
    <property type="entry name" value="UDP_G4E_1_SDR_e"/>
    <property type="match status" value="1"/>
</dbReference>
<name>A0A191QQB1_AURAJ</name>
<comment type="pathway">
    <text evidence="4">Carbohydrate metabolism; hexose metabolism.</text>
</comment>
<evidence type="ECO:0000313" key="13">
    <source>
        <dbReference type="EMBL" id="ANA96269.1"/>
    </source>
</evidence>
<comment type="catalytic activity">
    <reaction evidence="1 11">
        <text>UDP-alpha-D-glucose = UDP-alpha-D-galactose</text>
        <dbReference type="Rhea" id="RHEA:22168"/>
        <dbReference type="ChEBI" id="CHEBI:58885"/>
        <dbReference type="ChEBI" id="CHEBI:66914"/>
        <dbReference type="EC" id="5.1.3.2"/>
    </reaction>
</comment>
<evidence type="ECO:0000256" key="9">
    <source>
        <dbReference type="ARBA" id="ARBA00037955"/>
    </source>
</evidence>
<feature type="domain" description="NAD-dependent epimerase/dehydratase" evidence="12">
    <location>
        <begin position="9"/>
        <end position="292"/>
    </location>
</feature>
<dbReference type="GO" id="GO:0003978">
    <property type="term" value="F:UDP-glucose 4-epimerase activity"/>
    <property type="evidence" value="ECO:0007669"/>
    <property type="project" value="UniProtKB-UniRule"/>
</dbReference>
<comment type="function">
    <text evidence="8">Mutarotase converts alpha-aldose to the beta-anomer. It is active on D-glucose, L-arabinose, D-xylose, D-galactose, maltose and lactose.</text>
</comment>
<dbReference type="PANTHER" id="PTHR43725">
    <property type="entry name" value="UDP-GLUCOSE 4-EPIMERASE"/>
    <property type="match status" value="1"/>
</dbReference>